<dbReference type="InterPro" id="IPR001466">
    <property type="entry name" value="Beta-lactam-related"/>
</dbReference>
<evidence type="ECO:0000259" key="4">
    <source>
        <dbReference type="Pfam" id="PF11954"/>
    </source>
</evidence>
<dbReference type="InterPro" id="IPR021860">
    <property type="entry name" value="Peptidase_S12_Pab87-rel_C"/>
</dbReference>
<dbReference type="Gene3D" id="3.40.710.10">
    <property type="entry name" value="DD-peptidase/beta-lactamase superfamily"/>
    <property type="match status" value="1"/>
</dbReference>
<dbReference type="Pfam" id="PF00144">
    <property type="entry name" value="Beta-lactamase"/>
    <property type="match status" value="1"/>
</dbReference>
<dbReference type="Proteomes" id="UP000266301">
    <property type="component" value="Chromosome"/>
</dbReference>
<evidence type="ECO:0000313" key="6">
    <source>
        <dbReference type="Proteomes" id="UP000266301"/>
    </source>
</evidence>
<evidence type="ECO:0000256" key="1">
    <source>
        <dbReference type="SAM" id="SignalP"/>
    </source>
</evidence>
<dbReference type="SUPFAM" id="SSF56601">
    <property type="entry name" value="beta-lactamase/transpeptidase-like"/>
    <property type="match status" value="1"/>
</dbReference>
<organism evidence="5 6">
    <name type="scientific">Clostridium fermenticellae</name>
    <dbReference type="NCBI Taxonomy" id="2068654"/>
    <lineage>
        <taxon>Bacteria</taxon>
        <taxon>Bacillati</taxon>
        <taxon>Bacillota</taxon>
        <taxon>Clostridia</taxon>
        <taxon>Eubacteriales</taxon>
        <taxon>Clostridiaceae</taxon>
        <taxon>Clostridium</taxon>
    </lineage>
</organism>
<dbReference type="KEGG" id="cfer:D4Z93_07605"/>
<dbReference type="InterPro" id="IPR050491">
    <property type="entry name" value="AmpC-like"/>
</dbReference>
<feature type="domain" description="Peptidase S12 Pab87-related C-terminal" evidence="4">
    <location>
        <begin position="519"/>
        <end position="599"/>
    </location>
</feature>
<dbReference type="Gene3D" id="3.30.457.10">
    <property type="entry name" value="Copper amine oxidase-like, N-terminal domain"/>
    <property type="match status" value="1"/>
</dbReference>
<dbReference type="Pfam" id="PF07833">
    <property type="entry name" value="Cu_amine_oxidN1"/>
    <property type="match status" value="1"/>
</dbReference>
<evidence type="ECO:0000259" key="2">
    <source>
        <dbReference type="Pfam" id="PF00144"/>
    </source>
</evidence>
<name>A0A386H4H9_9CLOT</name>
<protein>
    <submittedName>
        <fullName evidence="5">DUF3471 domain-containing protein</fullName>
    </submittedName>
</protein>
<dbReference type="EMBL" id="CP032416">
    <property type="protein sequence ID" value="AYD40395.1"/>
    <property type="molecule type" value="Genomic_DNA"/>
</dbReference>
<sequence>MIRKRIADLLVILVLVTSSTFTLPASVSASTTGTAISTVKQDTSEIVVKVNGNILKLDHKPYLDSDSKVFIPLAPILKQIDNDAAIRIKGKNIIIKTSSLSINFNNMDKNIIVNGKLVKLSTAPILDNGQVFAPLEFISLILNELVDFDSDNNTVSIYDMERNTEEGLNKQLFYTKDKIIATKLDDYLTALQKSDNFHGSVLIAKDGDILLNKGYNMADFGQNIKNTPQTRFLIGSMTKQFTAMAIMQLEEKGLLSEQDKLSKYLPDFPHGDEITIYNLLTHTSGIKSLNEIPGFLEMKPEDLQNINIAINFFKNQPLDFKPGTQFEYSNSGYLLLGYIVERVSGMSYENYLEKNIFKPFNMNNTGIAYMGKQKMYNSNGYQGYLDVIPVSDEIVVDGVHGAGNLYSTTEDLYRWSAALSTDKLASKETMNKIFSKYVEMAKDSGIYYGYGWMVADGNNGHQIFHGGNVLGYTSDIAFYTDKGITIIILTNNGYYSINPLTYNLSNIVLGNRYDMPKARKVINIDSSALSKYAGKYGIENSGNILITNEGGHLYYSSDADSIKYELYAEGSDKFFLRILDGDITFDKNSQNEVTGMDIYAPGYGMQNHVEKIN</sequence>
<dbReference type="PANTHER" id="PTHR46825:SF9">
    <property type="entry name" value="BETA-LACTAMASE-RELATED DOMAIN-CONTAINING PROTEIN"/>
    <property type="match status" value="1"/>
</dbReference>
<dbReference type="OrthoDB" id="9797709at2"/>
<evidence type="ECO:0000313" key="5">
    <source>
        <dbReference type="EMBL" id="AYD40395.1"/>
    </source>
</evidence>
<keyword evidence="1" id="KW-0732">Signal</keyword>
<keyword evidence="6" id="KW-1185">Reference proteome</keyword>
<gene>
    <name evidence="5" type="ORF">D4Z93_07605</name>
</gene>
<dbReference type="InterPro" id="IPR012854">
    <property type="entry name" value="Cu_amine_oxidase-like_N"/>
</dbReference>
<dbReference type="InterPro" id="IPR012338">
    <property type="entry name" value="Beta-lactam/transpept-like"/>
</dbReference>
<feature type="domain" description="Copper amine oxidase-like N-terminal" evidence="3">
    <location>
        <begin position="49"/>
        <end position="157"/>
    </location>
</feature>
<evidence type="ECO:0000259" key="3">
    <source>
        <dbReference type="Pfam" id="PF07833"/>
    </source>
</evidence>
<dbReference type="SUPFAM" id="SSF55383">
    <property type="entry name" value="Copper amine oxidase, domain N"/>
    <property type="match status" value="1"/>
</dbReference>
<proteinExistence type="predicted"/>
<dbReference type="PANTHER" id="PTHR46825">
    <property type="entry name" value="D-ALANYL-D-ALANINE-CARBOXYPEPTIDASE/ENDOPEPTIDASE AMPH"/>
    <property type="match status" value="1"/>
</dbReference>
<feature type="domain" description="Beta-lactamase-related" evidence="2">
    <location>
        <begin position="186"/>
        <end position="494"/>
    </location>
</feature>
<accession>A0A386H4H9</accession>
<reference evidence="5 6" key="1">
    <citation type="journal article" date="2019" name="Int. J. Syst. Evol. Microbiol.">
        <title>Clostridium fermenticellae sp. nov., isolated from the mud in a fermentation cellar for the production of the Chinese liquor, baijiu.</title>
        <authorList>
            <person name="Xu P.X."/>
            <person name="Chai L.J."/>
            <person name="Qiu T."/>
            <person name="Zhang X.J."/>
            <person name="Lu Z.M."/>
            <person name="Xiao C."/>
            <person name="Wang S.T."/>
            <person name="Shen C.H."/>
            <person name="Shi J.S."/>
            <person name="Xu Z.H."/>
        </authorList>
    </citation>
    <scope>NUCLEOTIDE SEQUENCE [LARGE SCALE GENOMIC DNA]</scope>
    <source>
        <strain evidence="5 6">JN500901</strain>
    </source>
</reference>
<dbReference type="AlphaFoldDB" id="A0A386H4H9"/>
<feature type="signal peptide" evidence="1">
    <location>
        <begin position="1"/>
        <end position="24"/>
    </location>
</feature>
<dbReference type="InterPro" id="IPR036582">
    <property type="entry name" value="Mao_N_sf"/>
</dbReference>
<dbReference type="Pfam" id="PF11954">
    <property type="entry name" value="DUF3471"/>
    <property type="match status" value="1"/>
</dbReference>
<feature type="chain" id="PRO_5038524433" evidence="1">
    <location>
        <begin position="25"/>
        <end position="613"/>
    </location>
</feature>
<dbReference type="RefSeq" id="WP_119972067.1">
    <property type="nucleotide sequence ID" value="NZ_CP032416.1"/>
</dbReference>